<dbReference type="AlphaFoldDB" id="A0AAV6YP55"/>
<evidence type="ECO:0000313" key="2">
    <source>
        <dbReference type="Proteomes" id="UP000824782"/>
    </source>
</evidence>
<evidence type="ECO:0000313" key="1">
    <source>
        <dbReference type="EMBL" id="KAG8537490.1"/>
    </source>
</evidence>
<dbReference type="Proteomes" id="UP000824782">
    <property type="component" value="Unassembled WGS sequence"/>
</dbReference>
<protein>
    <submittedName>
        <fullName evidence="1">Uncharacterized protein</fullName>
    </submittedName>
</protein>
<organism evidence="1 2">
    <name type="scientific">Engystomops pustulosus</name>
    <name type="common">Tungara frog</name>
    <name type="synonym">Physalaemus pustulosus</name>
    <dbReference type="NCBI Taxonomy" id="76066"/>
    <lineage>
        <taxon>Eukaryota</taxon>
        <taxon>Metazoa</taxon>
        <taxon>Chordata</taxon>
        <taxon>Craniata</taxon>
        <taxon>Vertebrata</taxon>
        <taxon>Euteleostomi</taxon>
        <taxon>Amphibia</taxon>
        <taxon>Batrachia</taxon>
        <taxon>Anura</taxon>
        <taxon>Neobatrachia</taxon>
        <taxon>Hyloidea</taxon>
        <taxon>Leptodactylidae</taxon>
        <taxon>Leiuperinae</taxon>
        <taxon>Engystomops</taxon>
    </lineage>
</organism>
<keyword evidence="2" id="KW-1185">Reference proteome</keyword>
<gene>
    <name evidence="1" type="ORF">GDO81_024447</name>
</gene>
<dbReference type="EMBL" id="WNYA01029758">
    <property type="protein sequence ID" value="KAG8537490.1"/>
    <property type="molecule type" value="Genomic_DNA"/>
</dbReference>
<sequence length="71" mass="7415">MSDSDVVMTVTAPQPAGSPFLLHRLIHSLAPYSLGHQLEFYPQGVKAADPTNPSPPTFPACSAAVAGHMAD</sequence>
<proteinExistence type="predicted"/>
<comment type="caution">
    <text evidence="1">The sequence shown here is derived from an EMBL/GenBank/DDBJ whole genome shotgun (WGS) entry which is preliminary data.</text>
</comment>
<name>A0AAV6YP55_ENGPU</name>
<accession>A0AAV6YP55</accession>
<reference evidence="1" key="1">
    <citation type="thesis" date="2020" institute="ProQuest LLC" country="789 East Eisenhower Parkway, Ann Arbor, MI, USA">
        <title>Comparative Genomics and Chromosome Evolution.</title>
        <authorList>
            <person name="Mudd A.B."/>
        </authorList>
    </citation>
    <scope>NUCLEOTIDE SEQUENCE</scope>
    <source>
        <strain evidence="1">237g6f4</strain>
        <tissue evidence="1">Blood</tissue>
    </source>
</reference>